<protein>
    <recommendedName>
        <fullName evidence="3">SpoVT-AbrB domain-containing protein</fullName>
    </recommendedName>
</protein>
<dbReference type="GeneID" id="9751150"/>
<dbReference type="AlphaFoldDB" id="E1QT53"/>
<proteinExistence type="predicted"/>
<gene>
    <name evidence="1" type="ordered locus">Vdis_0233</name>
</gene>
<dbReference type="HOGENOM" id="CLU_167329_0_0_2"/>
<dbReference type="RefSeq" id="WP_013335370.1">
    <property type="nucleotide sequence ID" value="NC_014537.1"/>
</dbReference>
<reference evidence="1 2" key="1">
    <citation type="journal article" date="2010" name="Stand. Genomic Sci.">
        <title>Complete genome sequence of Vulcanisaeta distributa type strain (IC-017).</title>
        <authorList>
            <person name="Mavromatis K."/>
            <person name="Sikorski J."/>
            <person name="Pabst E."/>
            <person name="Teshima H."/>
            <person name="Lapidus A."/>
            <person name="Lucas S."/>
            <person name="Nolan M."/>
            <person name="Glavina Del Rio T."/>
            <person name="Cheng J.F."/>
            <person name="Bruce D."/>
            <person name="Goodwin L."/>
            <person name="Pitluck S."/>
            <person name="Liolios K."/>
            <person name="Ivanova N."/>
            <person name="Mikhailova N."/>
            <person name="Pati A."/>
            <person name="Chen A."/>
            <person name="Palaniappan K."/>
            <person name="Land M."/>
            <person name="Hauser L."/>
            <person name="Chang Y.J."/>
            <person name="Jeffries C.D."/>
            <person name="Rohde M."/>
            <person name="Spring S."/>
            <person name="Goker M."/>
            <person name="Wirth R."/>
            <person name="Woyke T."/>
            <person name="Bristow J."/>
            <person name="Eisen J.A."/>
            <person name="Markowitz V."/>
            <person name="Hugenholtz P."/>
            <person name="Klenk H.P."/>
            <person name="Kyrpides N.C."/>
        </authorList>
    </citation>
    <scope>NUCLEOTIDE SEQUENCE [LARGE SCALE GENOMIC DNA]</scope>
    <source>
        <strain evidence="2">DSM 14429 / JCM 11212 / NBRC 100878 / IC-017</strain>
    </source>
</reference>
<dbReference type="OrthoDB" id="30861at2157"/>
<dbReference type="KEGG" id="vdi:Vdis_0233"/>
<dbReference type="eggNOG" id="arCOG03936">
    <property type="taxonomic scope" value="Archaea"/>
</dbReference>
<name>E1QT53_VULDI</name>
<keyword evidence="2" id="KW-1185">Reference proteome</keyword>
<organism evidence="1 2">
    <name type="scientific">Vulcanisaeta distributa (strain DSM 14429 / JCM 11212 / NBRC 100878 / IC-017)</name>
    <dbReference type="NCBI Taxonomy" id="572478"/>
    <lineage>
        <taxon>Archaea</taxon>
        <taxon>Thermoproteota</taxon>
        <taxon>Thermoprotei</taxon>
        <taxon>Thermoproteales</taxon>
        <taxon>Thermoproteaceae</taxon>
        <taxon>Vulcanisaeta</taxon>
    </lineage>
</organism>
<evidence type="ECO:0008006" key="3">
    <source>
        <dbReference type="Google" id="ProtNLM"/>
    </source>
</evidence>
<accession>E1QT53</accession>
<evidence type="ECO:0000313" key="2">
    <source>
        <dbReference type="Proteomes" id="UP000006681"/>
    </source>
</evidence>
<dbReference type="STRING" id="572478.Vdis_0233"/>
<sequence length="109" mass="12720">MPSSKPVNGLPHKTKIYINNQVLLPAKLIKMLGIEWARYADITIKHNDRIITLRRVALLRTRHTASRQFTIPKEIREKYGIMPLDDVEIISIRPIRIKEVDARQLILDE</sequence>
<dbReference type="Proteomes" id="UP000006681">
    <property type="component" value="Chromosome"/>
</dbReference>
<evidence type="ECO:0000313" key="1">
    <source>
        <dbReference type="EMBL" id="ADN49645.1"/>
    </source>
</evidence>
<reference evidence="2" key="2">
    <citation type="journal article" date="2010" name="Stand. Genomic Sci.">
        <title>Complete genome sequence of Vulcanisaeta distributa type strain (IC-017T).</title>
        <authorList>
            <person name="Mavromatis K."/>
            <person name="Sikorski J."/>
            <person name="Pabst E."/>
            <person name="Teshima H."/>
            <person name="Lapidus A."/>
            <person name="Lucas S."/>
            <person name="Nolan M."/>
            <person name="Glavina Del Rio T."/>
            <person name="Cheng J."/>
            <person name="Bruce D."/>
            <person name="Goodwin L."/>
            <person name="Pitluck S."/>
            <person name="Liolios K."/>
            <person name="Ivanova N."/>
            <person name="Mikhailova N."/>
            <person name="Pati A."/>
            <person name="Chen A."/>
            <person name="Palaniappan K."/>
            <person name="Land M."/>
            <person name="Hauser L."/>
            <person name="Chang Y."/>
            <person name="Jeffries C."/>
            <person name="Rohde M."/>
            <person name="Spring S."/>
            <person name="Goker M."/>
            <person name="Wirth R."/>
            <person name="Woyke T."/>
            <person name="Bristow J."/>
            <person name="Eisen J."/>
            <person name="Markowitz V."/>
            <person name="Hugenholtz P."/>
            <person name="Klenk H."/>
            <person name="Kyrpides N."/>
        </authorList>
    </citation>
    <scope>NUCLEOTIDE SEQUENCE [LARGE SCALE GENOMIC DNA]</scope>
    <source>
        <strain evidence="2">DSM 14429 / JCM 11212 / NBRC 100878 / IC-017</strain>
    </source>
</reference>
<dbReference type="EMBL" id="CP002100">
    <property type="protein sequence ID" value="ADN49645.1"/>
    <property type="molecule type" value="Genomic_DNA"/>
</dbReference>